<dbReference type="KEGG" id="pgin:FRZ67_17765"/>
<organism evidence="1 2">
    <name type="scientific">Panacibacter ginsenosidivorans</name>
    <dbReference type="NCBI Taxonomy" id="1813871"/>
    <lineage>
        <taxon>Bacteria</taxon>
        <taxon>Pseudomonadati</taxon>
        <taxon>Bacteroidota</taxon>
        <taxon>Chitinophagia</taxon>
        <taxon>Chitinophagales</taxon>
        <taxon>Chitinophagaceae</taxon>
        <taxon>Panacibacter</taxon>
    </lineage>
</organism>
<dbReference type="InterPro" id="IPR043148">
    <property type="entry name" value="TagF_C"/>
</dbReference>
<dbReference type="GO" id="GO:0016020">
    <property type="term" value="C:membrane"/>
    <property type="evidence" value="ECO:0007669"/>
    <property type="project" value="InterPro"/>
</dbReference>
<dbReference type="Pfam" id="PF04464">
    <property type="entry name" value="Glyphos_transf"/>
    <property type="match status" value="1"/>
</dbReference>
<dbReference type="EMBL" id="CP042435">
    <property type="protein sequence ID" value="QEC69068.1"/>
    <property type="molecule type" value="Genomic_DNA"/>
</dbReference>
<dbReference type="SUPFAM" id="SSF53756">
    <property type="entry name" value="UDP-Glycosyltransferase/glycogen phosphorylase"/>
    <property type="match status" value="1"/>
</dbReference>
<dbReference type="Gene3D" id="3.40.50.12580">
    <property type="match status" value="1"/>
</dbReference>
<evidence type="ECO:0000313" key="1">
    <source>
        <dbReference type="EMBL" id="QEC69068.1"/>
    </source>
</evidence>
<keyword evidence="2" id="KW-1185">Reference proteome</keyword>
<proteinExistence type="predicted"/>
<protein>
    <recommendedName>
        <fullName evidence="3">UDP-glycosyltransferase</fullName>
    </recommendedName>
</protein>
<evidence type="ECO:0000313" key="2">
    <source>
        <dbReference type="Proteomes" id="UP000321533"/>
    </source>
</evidence>
<dbReference type="GO" id="GO:0047355">
    <property type="term" value="F:CDP-glycerol glycerophosphotransferase activity"/>
    <property type="evidence" value="ECO:0007669"/>
    <property type="project" value="InterPro"/>
</dbReference>
<evidence type="ECO:0008006" key="3">
    <source>
        <dbReference type="Google" id="ProtNLM"/>
    </source>
</evidence>
<dbReference type="AlphaFoldDB" id="A0A5B8VFE7"/>
<sequence>MPKAPTARKQNFLLKPMSENKTKPRVIIPIVGQGSVIHVIRTGMLDRMSEFVTPVVAMLWEQPDLIEELKAKGYEVTLMPTYNVTAAYYALRAKITLWYSKYVLKSPTRIILRSYLDLYLPAKKVWKRKLKNALPEFLFATWPPYIKRLIKQEGVLIKQQPCYDAYYTWVRSLQADSIFTITPFLQEVELVARILKEQGKKVMASIHSFDNITTRQWPAFFFDHYLVWNNINKAELERINPQLKTNNAITICGAAQFDFHYKPNFTWSREEWLAKLGLPADKKIILYAGGPVSLFKDEPQYLAHLNEAFKAGKIDASEAVILFRSHPLDKKERWHALVGDSPYIIYDAAQSGKEKFDHTNVTEEDIRKLMSTVKHADVQINFTSTMTIDGSVFYRPQIGPYYTELDKARKEKLTRMMYMQEHYLPITKSGAINMPASKEAFIQMVSEALQNPARYTQHCDDCLDTMITYKDGQTTGRVIAALKRFYNA</sequence>
<dbReference type="InterPro" id="IPR007554">
    <property type="entry name" value="Glycerophosphate_synth"/>
</dbReference>
<reference evidence="1 2" key="1">
    <citation type="journal article" date="2016" name="Int. J. Syst. Evol. Microbiol.">
        <title>Panacibacter ginsenosidivorans gen. nov., sp. nov., with ginsenoside converting activity isolated from soil of a ginseng field.</title>
        <authorList>
            <person name="Siddiqi M.Z."/>
            <person name="Muhammad Shafi S."/>
            <person name="Choi K.D."/>
            <person name="Im W.T."/>
        </authorList>
    </citation>
    <scope>NUCLEOTIDE SEQUENCE [LARGE SCALE GENOMIC DNA]</scope>
    <source>
        <strain evidence="1 2">Gsoil1550</strain>
    </source>
</reference>
<gene>
    <name evidence="1" type="ORF">FRZ67_17765</name>
</gene>
<name>A0A5B8VFE7_9BACT</name>
<accession>A0A5B8VFE7</accession>
<dbReference type="Proteomes" id="UP000321533">
    <property type="component" value="Chromosome"/>
</dbReference>